<accession>A0ABR0RDL0</accession>
<dbReference type="InterPro" id="IPR001680">
    <property type="entry name" value="WD40_rpt"/>
</dbReference>
<dbReference type="PRINTS" id="PR01547">
    <property type="entry name" value="YEAST176DUF"/>
</dbReference>
<dbReference type="PANTHER" id="PTHR12848">
    <property type="entry name" value="REGULATORY-ASSOCIATED PROTEIN OF MTOR"/>
    <property type="match status" value="1"/>
</dbReference>
<keyword evidence="8" id="KW-1185">Reference proteome</keyword>
<dbReference type="SMART" id="SM01302">
    <property type="entry name" value="Raptor_N"/>
    <property type="match status" value="1"/>
</dbReference>
<dbReference type="PROSITE" id="PS00678">
    <property type="entry name" value="WD_REPEATS_1"/>
    <property type="match status" value="1"/>
</dbReference>
<dbReference type="InterPro" id="IPR004083">
    <property type="entry name" value="Raptor"/>
</dbReference>
<dbReference type="Gene3D" id="2.130.10.10">
    <property type="entry name" value="YVTN repeat-like/Quinoprotein amine dehydrogenase"/>
    <property type="match status" value="2"/>
</dbReference>
<organism evidence="7 8">
    <name type="scientific">Knufia obscura</name>
    <dbReference type="NCBI Taxonomy" id="1635080"/>
    <lineage>
        <taxon>Eukaryota</taxon>
        <taxon>Fungi</taxon>
        <taxon>Dikarya</taxon>
        <taxon>Ascomycota</taxon>
        <taxon>Pezizomycotina</taxon>
        <taxon>Eurotiomycetes</taxon>
        <taxon>Chaetothyriomycetidae</taxon>
        <taxon>Chaetothyriales</taxon>
        <taxon>Trichomeriaceae</taxon>
        <taxon>Knufia</taxon>
    </lineage>
</organism>
<feature type="region of interest" description="Disordered" evidence="5">
    <location>
        <begin position="1478"/>
        <end position="1497"/>
    </location>
</feature>
<keyword evidence="3" id="KW-0677">Repeat</keyword>
<feature type="compositionally biased region" description="Basic and acidic residues" evidence="5">
    <location>
        <begin position="539"/>
        <end position="561"/>
    </location>
</feature>
<dbReference type="InterPro" id="IPR015943">
    <property type="entry name" value="WD40/YVTN_repeat-like_dom_sf"/>
</dbReference>
<dbReference type="GeneID" id="90002692"/>
<evidence type="ECO:0000313" key="7">
    <source>
        <dbReference type="EMBL" id="KAK5938273.1"/>
    </source>
</evidence>
<dbReference type="Gene3D" id="1.25.10.10">
    <property type="entry name" value="Leucine-rich Repeat Variant"/>
    <property type="match status" value="1"/>
</dbReference>
<dbReference type="SUPFAM" id="SSF50978">
    <property type="entry name" value="WD40 repeat-like"/>
    <property type="match status" value="1"/>
</dbReference>
<dbReference type="PROSITE" id="PS50082">
    <property type="entry name" value="WD_REPEATS_2"/>
    <property type="match status" value="1"/>
</dbReference>
<protein>
    <submittedName>
        <fullName evidence="7">Target of rapamycin complex 1 subunit kog1</fullName>
    </submittedName>
</protein>
<dbReference type="SMART" id="SM00320">
    <property type="entry name" value="WD40"/>
    <property type="match status" value="4"/>
</dbReference>
<evidence type="ECO:0000256" key="3">
    <source>
        <dbReference type="ARBA" id="ARBA00022737"/>
    </source>
</evidence>
<evidence type="ECO:0000256" key="1">
    <source>
        <dbReference type="ARBA" id="ARBA00009257"/>
    </source>
</evidence>
<dbReference type="InterPro" id="IPR011989">
    <property type="entry name" value="ARM-like"/>
</dbReference>
<feature type="region of interest" description="Disordered" evidence="5">
    <location>
        <begin position="502"/>
        <end position="569"/>
    </location>
</feature>
<feature type="domain" description="Raptor N-terminal CASPase-like" evidence="6">
    <location>
        <begin position="620"/>
        <end position="774"/>
    </location>
</feature>
<feature type="repeat" description="WD" evidence="4">
    <location>
        <begin position="1718"/>
        <end position="1760"/>
    </location>
</feature>
<dbReference type="RefSeq" id="XP_064726363.1">
    <property type="nucleotide sequence ID" value="XM_064877638.1"/>
</dbReference>
<sequence>MDITVAQEELVAPLALDRVTLVPETRCVATTRSPNAYPAHITKGAAPRDQDSNEALREWQKATPLLLAESPSVDIDQEVGVAGNAVLDTALDFAEAELTNPEDASLYPDMDLADLLNLQTNNDTIQNPSSGWSPSNRRKTHFMDWTGQIEQAASPFNVSIPTLPTHTPRSFVLRTKVRRDASRTANLILHMLKAYPLMLQDNSLPPFIHPSLISSDAENDDMEPLNNCISLVHMLSSRVRGSRKLFWRNVRMECERLCAEVGGVLLPRPEVLEANGSLQHLELNEWELLAAMQALSIYILIRLDEGETDHNNIDSLLIATVIVTASQSNRKTEFTQDSYSLESNWKHWTFQESARRLCVIYQVVNMLVYFEPAALCDLHSNLILAPLPAKKQLWEAGDEVTWKAASERDTGFQTAFGMTANGDLIRIGEGQLCYDAAQHIDMPALNGMINGDSRHGHHQSLGQPNGHVAHTHNLYDDEDYFSRNRHTQHTQHRGRTELIPHYNDRLGHHSPNAGDNNRPVAYPDRDGHVSRRPPALPRTKSDMGPQDRKGARIEQDDESQRESQQQLRHGWDNEYASSEFLASLNSNFYIYFTDKRHENNGTQSTEASHFPSRDWRMRDRMKTVSAALAICLNIGVDPPDVIKTNPTAKLEAWTDPTANLGGSKVMEQIGKRLQEQYETLSLRTRYKQYLDPSIEETKRFCVSLRRNARDERVLFHYNGHGVPLPTVSGELWVFNKNYTQYIPIGIYDLQSWLAGPSLFVYDVSHAGNILHNFEYQIEKHEKENEELKERDPNAPRQNYSDCIQLAACGRNEMLPTNPDLPADLFTCCLTTPIDIALRWFVLQNPLGCPISIDDAKIPVPGRLQDRRSPLGELNWIFTAITDTIAWNLLPRNLFKKLFRQDLMVAALFRNFLLAERIMRANHCHPVSSPKLEETHQHPLWQSWDLALELVVRQMPMLIRHEKGEIQYEYQHSDFFAQQLTAFEVYLNSGPTEEEAPNQLPIVLQVLLSQVHRLRALILLSKFLDLGPWAVHLALSIGIFPYVVKLLQAASIELKPVMVFIWARIMAVDYTVQSDLLKDNGVQYFISIMSPNSDIPVGNASEHRAMCAFIIATFCKNYPHGQTVCLTSELMNSCTTNMAEPENPLLRQWSALCLSMLWHDYSEAKWAGIRVGAHLRVTDMWCDPVPEVRASMLHALTNFIGMPDLTDQVEAIEEGIAQSMIVMTSDGSALVRKELAIFWSAFVKRYENKFIVAAYEQLLEERDRHPDTGGMTNGVDRTPSTYSANTIYGSAWAQVLMLSVDPHQEVAWMASAIVDYIHEATMSSPMADLATHVIDDLLKSSRKQQGGLKKVPSLESIKSLASSRPSTPPAQLTKQESYLSLSIKRTASSLRNLVGAGPSSTNLADKDTSPQSKLPANTPRGRLPAEWSRPPDATQPQHNHYHSASLPPSAGSTPHDPSSRPNLPLESTLLQWSTEYFREPQMRPNDPDEPGSADYNSRLYRRTRNERIIAENQPLKSVAASSKWTRLEAFLNNGTQPTRMTFHQFDSHLVVADDRDTINVWDFQRNEVLSRFSNGNPSGSRINDTKFMNEDDNPLLMVGSSDGILKVYRNYADQREVKCVTAFRALTELVPSNKNAGLVFDWQQGQGRALVAGDVRVIKVWNAATEVCVADIPARSSSCVTSLTSDQLAGQIFTAGFGDGVVRVFDQRLNSRTSMVKAWREHRQWITNVHMQRGGVRELISGARNGEVKLWDIRMDDAIATIHATGAHGGQYHRSTQNPDGGYYGDGVSTSRVPTLRSLSLHEHAPVFAVGTDRHEVRTFNTNGDALGVFEPLASGVWSKAGGVASAAAGAVGAGGWRRNAIVATAYHPHRMLLAVAGGGDGHVSLVGY</sequence>
<feature type="compositionally biased region" description="Polar residues" evidence="5">
    <location>
        <begin position="1449"/>
        <end position="1460"/>
    </location>
</feature>
<dbReference type="Pfam" id="PF14538">
    <property type="entry name" value="Raptor_N"/>
    <property type="match status" value="1"/>
</dbReference>
<comment type="similarity">
    <text evidence="1">Belongs to the WD repeat RAPTOR family.</text>
</comment>
<keyword evidence="2 4" id="KW-0853">WD repeat</keyword>
<dbReference type="InterPro" id="IPR019775">
    <property type="entry name" value="WD40_repeat_CS"/>
</dbReference>
<dbReference type="InterPro" id="IPR029347">
    <property type="entry name" value="Raptor_N"/>
</dbReference>
<proteinExistence type="inferred from homology"/>
<dbReference type="PANTHER" id="PTHR12848:SF16">
    <property type="entry name" value="REGULATORY-ASSOCIATED PROTEIN OF MTOR"/>
    <property type="match status" value="1"/>
</dbReference>
<dbReference type="Proteomes" id="UP001334248">
    <property type="component" value="Unassembled WGS sequence"/>
</dbReference>
<dbReference type="InterPro" id="IPR036322">
    <property type="entry name" value="WD40_repeat_dom_sf"/>
</dbReference>
<comment type="caution">
    <text evidence="7">The sequence shown here is derived from an EMBL/GenBank/DDBJ whole genome shotgun (WGS) entry which is preliminary data.</text>
</comment>
<evidence type="ECO:0000256" key="5">
    <source>
        <dbReference type="SAM" id="MobiDB-lite"/>
    </source>
</evidence>
<name>A0ABR0RDL0_9EURO</name>
<feature type="region of interest" description="Disordered" evidence="5">
    <location>
        <begin position="1391"/>
        <end position="1463"/>
    </location>
</feature>
<evidence type="ECO:0000256" key="4">
    <source>
        <dbReference type="PROSITE-ProRule" id="PRU00221"/>
    </source>
</evidence>
<dbReference type="SUPFAM" id="SSF48371">
    <property type="entry name" value="ARM repeat"/>
    <property type="match status" value="1"/>
</dbReference>
<evidence type="ECO:0000313" key="8">
    <source>
        <dbReference type="Proteomes" id="UP001334248"/>
    </source>
</evidence>
<feature type="compositionally biased region" description="Polar residues" evidence="5">
    <location>
        <begin position="1397"/>
        <end position="1414"/>
    </location>
</feature>
<evidence type="ECO:0000256" key="2">
    <source>
        <dbReference type="ARBA" id="ARBA00022574"/>
    </source>
</evidence>
<feature type="region of interest" description="Disordered" evidence="5">
    <location>
        <begin position="450"/>
        <end position="471"/>
    </location>
</feature>
<evidence type="ECO:0000259" key="6">
    <source>
        <dbReference type="SMART" id="SM01302"/>
    </source>
</evidence>
<dbReference type="InterPro" id="IPR016024">
    <property type="entry name" value="ARM-type_fold"/>
</dbReference>
<dbReference type="EMBL" id="JAVHJV010000013">
    <property type="protein sequence ID" value="KAK5938273.1"/>
    <property type="molecule type" value="Genomic_DNA"/>
</dbReference>
<gene>
    <name evidence="7" type="primary">KOG1</name>
    <name evidence="7" type="ORF">PMZ80_009243</name>
</gene>
<reference evidence="7 8" key="1">
    <citation type="journal article" date="2023" name="Res Sq">
        <title>Genomic and morphological characterization of Knufia obscura isolated from the Mars 2020 spacecraft assembly facility.</title>
        <authorList>
            <person name="Chander A.M."/>
            <person name="Teixeira M.M."/>
            <person name="Singh N.K."/>
            <person name="Williams M.P."/>
            <person name="Parker C.W."/>
            <person name="Leo P."/>
            <person name="Stajich J.E."/>
            <person name="Torok T."/>
            <person name="Tighe S."/>
            <person name="Mason C.E."/>
            <person name="Venkateswaran K."/>
        </authorList>
    </citation>
    <scope>NUCLEOTIDE SEQUENCE [LARGE SCALE GENOMIC DNA]</scope>
    <source>
        <strain evidence="7 8">CCFEE 5817</strain>
    </source>
</reference>